<dbReference type="AlphaFoldDB" id="A0AAW3JT63"/>
<protein>
    <submittedName>
        <fullName evidence="3">Spore maturation protein</fullName>
    </submittedName>
</protein>
<organism evidence="3 4">
    <name type="scientific">Butyribacter intestini</name>
    <dbReference type="NCBI Taxonomy" id="1703332"/>
    <lineage>
        <taxon>Bacteria</taxon>
        <taxon>Bacillati</taxon>
        <taxon>Bacillota</taxon>
        <taxon>Clostridia</taxon>
        <taxon>Lachnospirales</taxon>
        <taxon>Lachnospiraceae</taxon>
        <taxon>Butyribacter</taxon>
    </lineage>
</organism>
<dbReference type="PANTHER" id="PTHR35793:SF2">
    <property type="entry name" value="INNER MEMBRANE PROTEIN YJIG"/>
    <property type="match status" value="1"/>
</dbReference>
<evidence type="ECO:0000313" key="4">
    <source>
        <dbReference type="Proteomes" id="UP000050833"/>
    </source>
</evidence>
<sequence length="190" mass="20467">MELLENSGRECRMIAYLSNLMIPMVIFGIVILALSTKIDMFAAFTKGAKDGFKVVYEILPTLIGLMLAVGILRTSGILDVVGDILAKPLSVIGFPSQLVPLSLVKMFSSSAATGLLLDIFKKFGTDTYEGLLASILMSCSETIFYTISVYLLATGNNKEKPFQKTGWILPGALVCTLAGMIASVIIVKIM</sequence>
<dbReference type="Proteomes" id="UP000050833">
    <property type="component" value="Unassembled WGS sequence"/>
</dbReference>
<dbReference type="InterPro" id="IPR052549">
    <property type="entry name" value="SpmB"/>
</dbReference>
<reference evidence="3 4" key="1">
    <citation type="submission" date="2015-10" db="EMBL/GenBank/DDBJ databases">
        <title>Butyribacter intestini gen. nov., sp. nov., a butyric acid-producing bacterium of the family Lachnospiraceae isolated from the human faeces.</title>
        <authorList>
            <person name="Zou Y."/>
            <person name="Xue W."/>
            <person name="Luo G."/>
            <person name="Lv M."/>
        </authorList>
    </citation>
    <scope>NUCLEOTIDE SEQUENCE [LARGE SCALE GENOMIC DNA]</scope>
    <source>
        <strain evidence="3 4">TF01-11</strain>
    </source>
</reference>
<comment type="caution">
    <text evidence="3">The sequence shown here is derived from an EMBL/GenBank/DDBJ whole genome shotgun (WGS) entry which is preliminary data.</text>
</comment>
<dbReference type="InterPro" id="IPR011642">
    <property type="entry name" value="Gate_dom"/>
</dbReference>
<feature type="transmembrane region" description="Helical" evidence="1">
    <location>
        <begin position="131"/>
        <end position="153"/>
    </location>
</feature>
<dbReference type="GO" id="GO:0005886">
    <property type="term" value="C:plasma membrane"/>
    <property type="evidence" value="ECO:0007669"/>
    <property type="project" value="TreeGrafter"/>
</dbReference>
<dbReference type="PANTHER" id="PTHR35793">
    <property type="entry name" value="INNER MEMBRANE PROTEIN YJIG"/>
    <property type="match status" value="1"/>
</dbReference>
<accession>A0AAW3JT63</accession>
<feature type="domain" description="Nucleoside transporter/FeoB GTPase Gate" evidence="2">
    <location>
        <begin position="56"/>
        <end position="155"/>
    </location>
</feature>
<proteinExistence type="predicted"/>
<evidence type="ECO:0000313" key="3">
    <source>
        <dbReference type="EMBL" id="KQC85729.1"/>
    </source>
</evidence>
<evidence type="ECO:0000256" key="1">
    <source>
        <dbReference type="SAM" id="Phobius"/>
    </source>
</evidence>
<evidence type="ECO:0000259" key="2">
    <source>
        <dbReference type="Pfam" id="PF07670"/>
    </source>
</evidence>
<keyword evidence="1" id="KW-1133">Transmembrane helix</keyword>
<keyword evidence="1" id="KW-0472">Membrane</keyword>
<dbReference type="EMBL" id="LLKB01000001">
    <property type="protein sequence ID" value="KQC85729.1"/>
    <property type="molecule type" value="Genomic_DNA"/>
</dbReference>
<feature type="transmembrane region" description="Helical" evidence="1">
    <location>
        <begin position="98"/>
        <end position="119"/>
    </location>
</feature>
<name>A0AAW3JT63_9FIRM</name>
<feature type="transmembrane region" description="Helical" evidence="1">
    <location>
        <begin position="165"/>
        <end position="187"/>
    </location>
</feature>
<keyword evidence="4" id="KW-1185">Reference proteome</keyword>
<keyword evidence="1" id="KW-0812">Transmembrane</keyword>
<dbReference type="Pfam" id="PF07670">
    <property type="entry name" value="Gate"/>
    <property type="match status" value="1"/>
</dbReference>
<gene>
    <name evidence="3" type="ORF">APZ18_00525</name>
</gene>
<feature type="transmembrane region" description="Helical" evidence="1">
    <location>
        <begin position="13"/>
        <end position="34"/>
    </location>
</feature>
<feature type="transmembrane region" description="Helical" evidence="1">
    <location>
        <begin position="54"/>
        <end position="78"/>
    </location>
</feature>